<dbReference type="SMART" id="SM00060">
    <property type="entry name" value="FN3"/>
    <property type="match status" value="1"/>
</dbReference>
<dbReference type="FunFam" id="1.10.510.10:FF:000175">
    <property type="entry name" value="Myosin light chain kinase, smooth muscle"/>
    <property type="match status" value="1"/>
</dbReference>
<evidence type="ECO:0000259" key="12">
    <source>
        <dbReference type="PROSITE" id="PS50835"/>
    </source>
</evidence>
<dbReference type="PROSITE" id="PS50835">
    <property type="entry name" value="IG_LIKE"/>
    <property type="match status" value="1"/>
</dbReference>
<dbReference type="EMBL" id="JARQZJ010000102">
    <property type="protein sequence ID" value="KAK9886789.1"/>
    <property type="molecule type" value="Genomic_DNA"/>
</dbReference>
<evidence type="ECO:0000256" key="9">
    <source>
        <dbReference type="PROSITE-ProRule" id="PRU10141"/>
    </source>
</evidence>
<evidence type="ECO:0000256" key="2">
    <source>
        <dbReference type="ARBA" id="ARBA00022527"/>
    </source>
</evidence>
<dbReference type="Pfam" id="PF00041">
    <property type="entry name" value="fn3"/>
    <property type="match status" value="1"/>
</dbReference>
<keyword evidence="7 9" id="KW-0067">ATP-binding</keyword>
<keyword evidence="4" id="KW-0677">Repeat</keyword>
<dbReference type="InterPro" id="IPR008271">
    <property type="entry name" value="Ser/Thr_kinase_AS"/>
</dbReference>
<dbReference type="GO" id="GO:0030154">
    <property type="term" value="P:cell differentiation"/>
    <property type="evidence" value="ECO:0007669"/>
    <property type="project" value="UniProtKB-ARBA"/>
</dbReference>
<dbReference type="GO" id="GO:0005524">
    <property type="term" value="F:ATP binding"/>
    <property type="evidence" value="ECO:0007669"/>
    <property type="project" value="UniProtKB-UniRule"/>
</dbReference>
<evidence type="ECO:0000256" key="3">
    <source>
        <dbReference type="ARBA" id="ARBA00022679"/>
    </source>
</evidence>
<evidence type="ECO:0000256" key="7">
    <source>
        <dbReference type="ARBA" id="ARBA00022840"/>
    </source>
</evidence>
<evidence type="ECO:0000256" key="1">
    <source>
        <dbReference type="ARBA" id="ARBA00006692"/>
    </source>
</evidence>
<dbReference type="Gene3D" id="3.30.200.20">
    <property type="entry name" value="Phosphorylase Kinase, domain 1"/>
    <property type="match status" value="1"/>
</dbReference>
<evidence type="ECO:0000313" key="14">
    <source>
        <dbReference type="EMBL" id="KAK9886789.1"/>
    </source>
</evidence>
<dbReference type="FunFam" id="2.60.40.10:FF:000107">
    <property type="entry name" value="Myosin, light chain kinase a"/>
    <property type="match status" value="1"/>
</dbReference>
<keyword evidence="15" id="KW-1185">Reference proteome</keyword>
<evidence type="ECO:0000256" key="5">
    <source>
        <dbReference type="ARBA" id="ARBA00022741"/>
    </source>
</evidence>
<dbReference type="PANTHER" id="PTHR24342:SF20">
    <property type="entry name" value="MYOSIN LIGHT CHAIN KINASE, SMOOTH MUSCLE"/>
    <property type="match status" value="1"/>
</dbReference>
<dbReference type="GO" id="GO:0009653">
    <property type="term" value="P:anatomical structure morphogenesis"/>
    <property type="evidence" value="ECO:0007669"/>
    <property type="project" value="UniProtKB-ARBA"/>
</dbReference>
<evidence type="ECO:0000256" key="8">
    <source>
        <dbReference type="ARBA" id="ARBA00023319"/>
    </source>
</evidence>
<comment type="similarity">
    <text evidence="1">Belongs to the protein kinase superfamily. CAMK Ser/Thr protein kinase family.</text>
</comment>
<evidence type="ECO:0000259" key="13">
    <source>
        <dbReference type="PROSITE" id="PS50853"/>
    </source>
</evidence>
<dbReference type="InterPro" id="IPR036116">
    <property type="entry name" value="FN3_sf"/>
</dbReference>
<dbReference type="GO" id="GO:0043065">
    <property type="term" value="P:positive regulation of apoptotic process"/>
    <property type="evidence" value="ECO:0007669"/>
    <property type="project" value="TreeGrafter"/>
</dbReference>
<keyword evidence="3" id="KW-0808">Transferase</keyword>
<keyword evidence="8" id="KW-0393">Immunoglobulin domain</keyword>
<feature type="compositionally biased region" description="Polar residues" evidence="10">
    <location>
        <begin position="973"/>
        <end position="997"/>
    </location>
</feature>
<evidence type="ECO:0000313" key="15">
    <source>
        <dbReference type="Proteomes" id="UP001431783"/>
    </source>
</evidence>
<evidence type="ECO:0000256" key="4">
    <source>
        <dbReference type="ARBA" id="ARBA00022737"/>
    </source>
</evidence>
<dbReference type="Pfam" id="PF07679">
    <property type="entry name" value="I-set"/>
    <property type="match status" value="1"/>
</dbReference>
<dbReference type="InterPro" id="IPR003599">
    <property type="entry name" value="Ig_sub"/>
</dbReference>
<protein>
    <recommendedName>
        <fullName evidence="16">Myosin light chain kinase, smooth muscle</fullName>
    </recommendedName>
</protein>
<keyword evidence="5 9" id="KW-0547">Nucleotide-binding</keyword>
<dbReference type="PROSITE" id="PS50853">
    <property type="entry name" value="FN3"/>
    <property type="match status" value="1"/>
</dbReference>
<dbReference type="InterPro" id="IPR013783">
    <property type="entry name" value="Ig-like_fold"/>
</dbReference>
<dbReference type="SMART" id="SM00409">
    <property type="entry name" value="IG"/>
    <property type="match status" value="1"/>
</dbReference>
<dbReference type="SMART" id="SM00220">
    <property type="entry name" value="S_TKc"/>
    <property type="match status" value="1"/>
</dbReference>
<dbReference type="InterPro" id="IPR003961">
    <property type="entry name" value="FN3_dom"/>
</dbReference>
<dbReference type="PROSITE" id="PS50011">
    <property type="entry name" value="PROTEIN_KINASE_DOM"/>
    <property type="match status" value="1"/>
</dbReference>
<dbReference type="InterPro" id="IPR011009">
    <property type="entry name" value="Kinase-like_dom_sf"/>
</dbReference>
<feature type="region of interest" description="Disordered" evidence="10">
    <location>
        <begin position="973"/>
        <end position="1002"/>
    </location>
</feature>
<dbReference type="InterPro" id="IPR017441">
    <property type="entry name" value="Protein_kinase_ATP_BS"/>
</dbReference>
<feature type="region of interest" description="Disordered" evidence="10">
    <location>
        <begin position="534"/>
        <end position="555"/>
    </location>
</feature>
<dbReference type="PROSITE" id="PS00107">
    <property type="entry name" value="PROTEIN_KINASE_ATP"/>
    <property type="match status" value="1"/>
</dbReference>
<dbReference type="SUPFAM" id="SSF49265">
    <property type="entry name" value="Fibronectin type III"/>
    <property type="match status" value="1"/>
</dbReference>
<dbReference type="AlphaFoldDB" id="A0AAW1UUG0"/>
<evidence type="ECO:0000256" key="10">
    <source>
        <dbReference type="SAM" id="MobiDB-lite"/>
    </source>
</evidence>
<dbReference type="Pfam" id="PF00069">
    <property type="entry name" value="Pkinase"/>
    <property type="match status" value="1"/>
</dbReference>
<evidence type="ECO:0000256" key="6">
    <source>
        <dbReference type="ARBA" id="ARBA00022777"/>
    </source>
</evidence>
<dbReference type="CDD" id="cd14103">
    <property type="entry name" value="STKc_MLCK"/>
    <property type="match status" value="1"/>
</dbReference>
<dbReference type="Gene3D" id="1.10.510.10">
    <property type="entry name" value="Transferase(Phosphotransferase) domain 1"/>
    <property type="match status" value="1"/>
</dbReference>
<dbReference type="InterPro" id="IPR007110">
    <property type="entry name" value="Ig-like_dom"/>
</dbReference>
<comment type="caution">
    <text evidence="14">The sequence shown here is derived from an EMBL/GenBank/DDBJ whole genome shotgun (WGS) entry which is preliminary data.</text>
</comment>
<dbReference type="PANTHER" id="PTHR24342">
    <property type="entry name" value="SERINE/THREONINE-PROTEIN KINASE 17"/>
    <property type="match status" value="1"/>
</dbReference>
<dbReference type="CDD" id="cd00063">
    <property type="entry name" value="FN3"/>
    <property type="match status" value="1"/>
</dbReference>
<reference evidence="14 15" key="1">
    <citation type="submission" date="2023-03" db="EMBL/GenBank/DDBJ databases">
        <title>Genome insight into feeding habits of ladybird beetles.</title>
        <authorList>
            <person name="Li H.-S."/>
            <person name="Huang Y.-H."/>
            <person name="Pang H."/>
        </authorList>
    </citation>
    <scope>NUCLEOTIDE SEQUENCE [LARGE SCALE GENOMIC DNA]</scope>
    <source>
        <strain evidence="14">SYSU_2023b</strain>
        <tissue evidence="14">Whole body</tissue>
    </source>
</reference>
<dbReference type="InterPro" id="IPR013098">
    <property type="entry name" value="Ig_I-set"/>
</dbReference>
<dbReference type="PROSITE" id="PS00108">
    <property type="entry name" value="PROTEIN_KINASE_ST"/>
    <property type="match status" value="1"/>
</dbReference>
<feature type="domain" description="Ig-like" evidence="12">
    <location>
        <begin position="23"/>
        <end position="114"/>
    </location>
</feature>
<dbReference type="Gene3D" id="2.60.40.10">
    <property type="entry name" value="Immunoglobulins"/>
    <property type="match status" value="2"/>
</dbReference>
<dbReference type="SUPFAM" id="SSF48726">
    <property type="entry name" value="Immunoglobulin"/>
    <property type="match status" value="1"/>
</dbReference>
<dbReference type="SUPFAM" id="SSF56112">
    <property type="entry name" value="Protein kinase-like (PK-like)"/>
    <property type="match status" value="1"/>
</dbReference>
<dbReference type="Proteomes" id="UP001431783">
    <property type="component" value="Unassembled WGS sequence"/>
</dbReference>
<sequence>MEVLGNEEDCFARRMQEVAMEEPAILLRGPKDITALVGDRVLLKATYMGHPEPNIRWTRAGRELKNDEKTSITFGGGVTCLLLQDITADDSGKYDVCVENYYGSDCSFASVSVEGPPDPPSGKPSITATMDSVTVAWSSSPYDGGKIVTGYAVEYSLVGSDVWTTVTENCHSLSHTFGGLQPGGRYVFRVRAQNVHGYSWPGLESDVLQLDELNEISTFEPRMVALEPGPEFKARYDILEELGKGKYGIVHKVVDKTTSQKLAAKFIRCRTAKDRDKVQDEIEIMNQLRHQKLLQLAAAFENPREMIMVMEYISGGELFERVVADDFTLTEKDCILFVRQICEGVAYMHSQNVVHLDLKPENIMCHTRTSHEIKIIDFGLAQKLDPDKPTRVLFGTPEFIPPEIINYEPIGLKSDIWSIGVICYVLLSGLSPFMGDNDAETFANITRADYDFDDEAFNTVSQNARDFIAALLINRKEDRLSAEQCLKHTWLDPENHQETVILCTDKLKKFIIRRKWQKTGNAIRALGRMATLSASRRNSANNSTPTTPRQSLTGNNVNSMVMSRMSSLNEENMFNDEINSFHSLTIADTVEEVDQYEEETDNIIAEVEITNPSEEETIPEGLSGDGVEILENDITIDLPNDEMGYQVMKGEERETREDPEATNEIVETVTPYEYERKLINQHDSSKSVKMRSCTERSDSGISCSSHLTSSSCTSTPLLGKKFSINEEPEYRGSTLADSNESLNFNSSKLLTLSSKFESRENLTNKQKDFYSSDDNLRHAVRCKNVNVKLEDKIETFENGKSSSSSSSIKKIPMYSTYSSRTVANAIKKFDRPETTESAIVKQNNSPRLMEKLENQSSFPCSKIEQTNKPSVKLCINELNRSRSRSPSHKHNMTDKTPPKISVDIKTSVRTPSKSAPSDISPRIEKIVSDEHKKCSDRIEIVKPVGYRSPSPSLLRKTQAVIAKEQTNDRYLSKNANNDLRNGVNGTKISPKVNSTTPRTDKLHSEKFQRVAAFWNSAPKT</sequence>
<feature type="domain" description="Fibronectin type-III" evidence="13">
    <location>
        <begin position="116"/>
        <end position="213"/>
    </location>
</feature>
<evidence type="ECO:0008006" key="16">
    <source>
        <dbReference type="Google" id="ProtNLM"/>
    </source>
</evidence>
<gene>
    <name evidence="14" type="ORF">WA026_018441</name>
</gene>
<name>A0AAW1UUG0_9CUCU</name>
<dbReference type="GO" id="GO:0004674">
    <property type="term" value="F:protein serine/threonine kinase activity"/>
    <property type="evidence" value="ECO:0007669"/>
    <property type="project" value="UniProtKB-KW"/>
</dbReference>
<dbReference type="InterPro" id="IPR036179">
    <property type="entry name" value="Ig-like_dom_sf"/>
</dbReference>
<keyword evidence="6" id="KW-0418">Kinase</keyword>
<dbReference type="GO" id="GO:0035556">
    <property type="term" value="P:intracellular signal transduction"/>
    <property type="evidence" value="ECO:0007669"/>
    <property type="project" value="TreeGrafter"/>
</dbReference>
<feature type="domain" description="Protein kinase" evidence="11">
    <location>
        <begin position="236"/>
        <end position="491"/>
    </location>
</feature>
<proteinExistence type="inferred from homology"/>
<dbReference type="InterPro" id="IPR000719">
    <property type="entry name" value="Prot_kinase_dom"/>
</dbReference>
<feature type="binding site" evidence="9">
    <location>
        <position position="265"/>
    </location>
    <ligand>
        <name>ATP</name>
        <dbReference type="ChEBI" id="CHEBI:30616"/>
    </ligand>
</feature>
<organism evidence="14 15">
    <name type="scientific">Henosepilachna vigintioctopunctata</name>
    <dbReference type="NCBI Taxonomy" id="420089"/>
    <lineage>
        <taxon>Eukaryota</taxon>
        <taxon>Metazoa</taxon>
        <taxon>Ecdysozoa</taxon>
        <taxon>Arthropoda</taxon>
        <taxon>Hexapoda</taxon>
        <taxon>Insecta</taxon>
        <taxon>Pterygota</taxon>
        <taxon>Neoptera</taxon>
        <taxon>Endopterygota</taxon>
        <taxon>Coleoptera</taxon>
        <taxon>Polyphaga</taxon>
        <taxon>Cucujiformia</taxon>
        <taxon>Coccinelloidea</taxon>
        <taxon>Coccinellidae</taxon>
        <taxon>Epilachninae</taxon>
        <taxon>Epilachnini</taxon>
        <taxon>Henosepilachna</taxon>
    </lineage>
</organism>
<evidence type="ECO:0000259" key="11">
    <source>
        <dbReference type="PROSITE" id="PS50011"/>
    </source>
</evidence>
<accession>A0AAW1UUG0</accession>
<keyword evidence="2" id="KW-0723">Serine/threonine-protein kinase</keyword>
<dbReference type="GO" id="GO:0005634">
    <property type="term" value="C:nucleus"/>
    <property type="evidence" value="ECO:0007669"/>
    <property type="project" value="TreeGrafter"/>
</dbReference>